<dbReference type="Proteomes" id="UP000216363">
    <property type="component" value="Unassembled WGS sequence"/>
</dbReference>
<accession>A0A256GFX1</accession>
<sequence length="39" mass="4668">MKRMAVEFKGVHLPKSVLLYAVFFYVRYPVSYRELQGFP</sequence>
<dbReference type="AlphaFoldDB" id="A0A256GFX1"/>
<dbReference type="EMBL" id="NNRN01000056">
    <property type="protein sequence ID" value="OYR26047.1"/>
    <property type="molecule type" value="Genomic_DNA"/>
</dbReference>
<proteinExistence type="predicted"/>
<protein>
    <submittedName>
        <fullName evidence="1">Transposase domain protein</fullName>
    </submittedName>
</protein>
<evidence type="ECO:0000313" key="1">
    <source>
        <dbReference type="EMBL" id="OYR26047.1"/>
    </source>
</evidence>
<comment type="caution">
    <text evidence="1">The sequence shown here is derived from an EMBL/GenBank/DDBJ whole genome shotgun (WGS) entry which is preliminary data.</text>
</comment>
<name>A0A256GFX1_9HYPH</name>
<evidence type="ECO:0000313" key="2">
    <source>
        <dbReference type="Proteomes" id="UP000216363"/>
    </source>
</evidence>
<organism evidence="1 2">
    <name type="scientific">Brucella lupini</name>
    <dbReference type="NCBI Taxonomy" id="255457"/>
    <lineage>
        <taxon>Bacteria</taxon>
        <taxon>Pseudomonadati</taxon>
        <taxon>Pseudomonadota</taxon>
        <taxon>Alphaproteobacteria</taxon>
        <taxon>Hyphomicrobiales</taxon>
        <taxon>Brucellaceae</taxon>
        <taxon>Brucella/Ochrobactrum group</taxon>
        <taxon>Brucella</taxon>
    </lineage>
</organism>
<reference evidence="1 2" key="1">
    <citation type="submission" date="2017-07" db="EMBL/GenBank/DDBJ databases">
        <title>Draft genome of Ochrobactrum lupini type strain LUP21.</title>
        <authorList>
            <person name="Krzyzanowska D.M."/>
            <person name="Jafra S."/>
        </authorList>
    </citation>
    <scope>NUCLEOTIDE SEQUENCE [LARGE SCALE GENOMIC DNA]</scope>
    <source>
        <strain evidence="1 2">LUP21</strain>
    </source>
</reference>
<gene>
    <name evidence="1" type="ORF">CES86_4101</name>
</gene>